<keyword evidence="3 5" id="KW-1133">Transmembrane helix</keyword>
<dbReference type="Ensembl" id="ENSRFET00010027841.1">
    <property type="protein sequence ID" value="ENSRFEP00010025621.1"/>
    <property type="gene ID" value="ENSRFEG00010016885.1"/>
</dbReference>
<reference evidence="7" key="4">
    <citation type="submission" date="2025-08" db="UniProtKB">
        <authorList>
            <consortium name="Ensembl"/>
        </authorList>
    </citation>
    <scope>IDENTIFICATION</scope>
</reference>
<reference evidence="8" key="3">
    <citation type="submission" date="2018-12" db="EMBL/GenBank/DDBJ databases">
        <title>G10K-VGP greater horseshoe bat female genome, primary haplotype.</title>
        <authorList>
            <person name="Teeling E."/>
            <person name="Myers G."/>
            <person name="Vernes S."/>
            <person name="Pippel M."/>
            <person name="Winkler S."/>
            <person name="Fedrigo O."/>
            <person name="Rhie A."/>
            <person name="Koren S."/>
            <person name="Phillippy A."/>
            <person name="Lewin H."/>
            <person name="Damas J."/>
            <person name="Howe K."/>
            <person name="Mountcastle J."/>
            <person name="Jarvis E.D."/>
        </authorList>
    </citation>
    <scope>NUCLEOTIDE SEQUENCE [LARGE SCALE GENOMIC DNA]</scope>
</reference>
<name>A0A671FJ44_RHIFE</name>
<dbReference type="CDD" id="cd10428">
    <property type="entry name" value="LFG_like"/>
    <property type="match status" value="1"/>
</dbReference>
<dbReference type="GeneTree" id="ENSGT01050000244890"/>
<reference evidence="7 8" key="2">
    <citation type="journal article" date="2018" name="Annu Rev Anim Biosci">
        <title>Bat Biology, Genomes, and the Bat1K Project: To Generate Chromosome-Level Genomes for All Living Bat Species.</title>
        <authorList>
            <person name="Teeling E.C."/>
            <person name="Vernes S.C."/>
            <person name="Davalos L.M."/>
            <person name="Ray D.A."/>
            <person name="Gilbert M.T.P."/>
            <person name="Myers E."/>
        </authorList>
    </citation>
    <scope>NUCLEOTIDE SEQUENCE</scope>
</reference>
<dbReference type="Proteomes" id="UP000472240">
    <property type="component" value="Chromosome 20"/>
</dbReference>
<dbReference type="Pfam" id="PF01027">
    <property type="entry name" value="Bax1-I"/>
    <property type="match status" value="1"/>
</dbReference>
<reference evidence="7 8" key="1">
    <citation type="journal article" date="2015" name="Annu Rev Anim Biosci">
        <title>The Genome 10K Project: a way forward.</title>
        <authorList>
            <person name="Koepfli K.P."/>
            <person name="Paten B."/>
            <person name="O'Brien S.J."/>
            <person name="Koepfli K.P."/>
            <person name="Paten B."/>
            <person name="Antunes A."/>
            <person name="Belov K."/>
            <person name="Bustamante C."/>
            <person name="Castoe T.A."/>
            <person name="Clawson H."/>
            <person name="Crawford A.J."/>
            <person name="Diekhans M."/>
            <person name="Distel D."/>
            <person name="Durbin R."/>
            <person name="Earl D."/>
            <person name="Fujita M.K."/>
            <person name="Gamble T."/>
            <person name="Georges A."/>
            <person name="Gemmell N."/>
            <person name="Gilbert M.T."/>
            <person name="Graves J.M."/>
            <person name="Green R.E."/>
            <person name="Hickey G."/>
            <person name="Jarvis E.D."/>
            <person name="Johnson W."/>
            <person name="Komissarov A."/>
            <person name="Korf I."/>
            <person name="Kuhn R."/>
            <person name="Larkin D.M."/>
            <person name="Lewin H."/>
            <person name="Lopez J.V."/>
            <person name="Ma J."/>
            <person name="Marques-Bonet T."/>
            <person name="Miller W."/>
            <person name="Murphy R."/>
            <person name="Pevzner P."/>
            <person name="Shapiro B."/>
            <person name="Steiner C."/>
            <person name="Tamazian G."/>
            <person name="Venkatesh B."/>
            <person name="Wang J."/>
            <person name="Wayne R."/>
            <person name="Wiley E."/>
            <person name="Yang H."/>
            <person name="Zhang G."/>
            <person name="Haussler D."/>
            <person name="Ryder O."/>
            <person name="O'Brien S.J."/>
        </authorList>
    </citation>
    <scope>NUCLEOTIDE SEQUENCE</scope>
</reference>
<dbReference type="InParanoid" id="A0A671FJ44"/>
<organism evidence="7 8">
    <name type="scientific">Rhinolophus ferrumequinum</name>
    <name type="common">Greater horseshoe bat</name>
    <dbReference type="NCBI Taxonomy" id="59479"/>
    <lineage>
        <taxon>Eukaryota</taxon>
        <taxon>Metazoa</taxon>
        <taxon>Chordata</taxon>
        <taxon>Craniata</taxon>
        <taxon>Vertebrata</taxon>
        <taxon>Euteleostomi</taxon>
        <taxon>Mammalia</taxon>
        <taxon>Eutheria</taxon>
        <taxon>Laurasiatheria</taxon>
        <taxon>Chiroptera</taxon>
        <taxon>Yinpterochiroptera</taxon>
        <taxon>Rhinolophoidea</taxon>
        <taxon>Rhinolophidae</taxon>
        <taxon>Rhinolophinae</taxon>
        <taxon>Rhinolophus</taxon>
    </lineage>
</organism>
<protein>
    <recommendedName>
        <fullName evidence="9">Transmembrane BAX inhibitor motif containing 1</fullName>
    </recommendedName>
</protein>
<dbReference type="InterPro" id="IPR006214">
    <property type="entry name" value="Bax_inhibitor_1-related"/>
</dbReference>
<dbReference type="FunCoup" id="A0A671FJ44">
    <property type="interactions" value="67"/>
</dbReference>
<evidence type="ECO:0000256" key="5">
    <source>
        <dbReference type="RuleBase" id="RU004379"/>
    </source>
</evidence>
<keyword evidence="4 5" id="KW-0472">Membrane</keyword>
<comment type="similarity">
    <text evidence="5">Belongs to the BI1 family.</text>
</comment>
<accession>A0A671FJ44</accession>
<feature type="transmembrane region" description="Helical" evidence="5">
    <location>
        <begin position="95"/>
        <end position="121"/>
    </location>
</feature>
<feature type="transmembrane region" description="Helical" evidence="5">
    <location>
        <begin position="253"/>
        <end position="278"/>
    </location>
</feature>
<dbReference type="OMA" id="NPWFTYA"/>
<evidence type="ECO:0000313" key="7">
    <source>
        <dbReference type="Ensembl" id="ENSRFEP00010025621.1"/>
    </source>
</evidence>
<reference evidence="7" key="5">
    <citation type="submission" date="2025-09" db="UniProtKB">
        <authorList>
            <consortium name="Ensembl"/>
        </authorList>
    </citation>
    <scope>IDENTIFICATION</scope>
</reference>
<dbReference type="PANTHER" id="PTHR23291">
    <property type="entry name" value="BAX INHIBITOR-RELATED"/>
    <property type="match status" value="1"/>
</dbReference>
<dbReference type="AlphaFoldDB" id="A0A671FJ44"/>
<dbReference type="GO" id="GO:0016020">
    <property type="term" value="C:membrane"/>
    <property type="evidence" value="ECO:0007669"/>
    <property type="project" value="UniProtKB-SubCell"/>
</dbReference>
<feature type="transmembrane region" description="Helical" evidence="5">
    <location>
        <begin position="160"/>
        <end position="178"/>
    </location>
</feature>
<evidence type="ECO:0000256" key="6">
    <source>
        <dbReference type="SAM" id="MobiDB-lite"/>
    </source>
</evidence>
<evidence type="ECO:0000313" key="8">
    <source>
        <dbReference type="Proteomes" id="UP000472240"/>
    </source>
</evidence>
<comment type="subcellular location">
    <subcellularLocation>
        <location evidence="1">Membrane</location>
        <topology evidence="1">Multi-pass membrane protein</topology>
    </subcellularLocation>
</comment>
<keyword evidence="2 5" id="KW-0812">Transmembrane</keyword>
<feature type="region of interest" description="Disordered" evidence="6">
    <location>
        <begin position="33"/>
        <end position="56"/>
    </location>
</feature>
<evidence type="ECO:0000256" key="1">
    <source>
        <dbReference type="ARBA" id="ARBA00004141"/>
    </source>
</evidence>
<dbReference type="PANTHER" id="PTHR23291:SF47">
    <property type="entry name" value="TRANSMEMBRANE BAX INHIBITOR MOTIF CONTAINING 7"/>
    <property type="match status" value="1"/>
</dbReference>
<evidence type="ECO:0000256" key="4">
    <source>
        <dbReference type="ARBA" id="ARBA00023136"/>
    </source>
</evidence>
<evidence type="ECO:0008006" key="9">
    <source>
        <dbReference type="Google" id="ProtNLM"/>
    </source>
</evidence>
<feature type="transmembrane region" description="Helical" evidence="5">
    <location>
        <begin position="133"/>
        <end position="154"/>
    </location>
</feature>
<evidence type="ECO:0000256" key="3">
    <source>
        <dbReference type="ARBA" id="ARBA00022989"/>
    </source>
</evidence>
<sequence length="279" mass="31332">MDLEVSEPIDFSAGDHQHLIRKAADDNIQAKSNRSYKTSPSLGPQQTHGNPHSKASQRVDTYVVQISEETAPNDSSTVANPFSERSIRRAFMIKVFLLLSVQLVVTGAIITFFVVFIVLACCGKLRRQVPANYILLGLFTILQGLLLGTVSVFYKAEEVLWAVAATALVTSSLTLFALQTKWDFTLLNGTLFVLVFILIIYGILLIFIRSYVSGISFGNLRELLEIQSEYLVMDVQLMMGGRHHYYKLDPEEYVFAALNIYLDIINLFLFILQLIGLVR</sequence>
<keyword evidence="8" id="KW-1185">Reference proteome</keyword>
<feature type="transmembrane region" description="Helical" evidence="5">
    <location>
        <begin position="190"/>
        <end position="212"/>
    </location>
</feature>
<proteinExistence type="inferred from homology"/>
<evidence type="ECO:0000256" key="2">
    <source>
        <dbReference type="ARBA" id="ARBA00022692"/>
    </source>
</evidence>